<dbReference type="RefSeq" id="WP_377769418.1">
    <property type="nucleotide sequence ID" value="NZ_JBHUHO010000005.1"/>
</dbReference>
<dbReference type="EMBL" id="JBHUHO010000005">
    <property type="protein sequence ID" value="MFD2114434.1"/>
    <property type="molecule type" value="Genomic_DNA"/>
</dbReference>
<proteinExistence type="predicted"/>
<comment type="caution">
    <text evidence="1">The sequence shown here is derived from an EMBL/GenBank/DDBJ whole genome shotgun (WGS) entry which is preliminary data.</text>
</comment>
<dbReference type="Proteomes" id="UP001597362">
    <property type="component" value="Unassembled WGS sequence"/>
</dbReference>
<keyword evidence="2" id="KW-1185">Reference proteome</keyword>
<evidence type="ECO:0000313" key="1">
    <source>
        <dbReference type="EMBL" id="MFD2114434.1"/>
    </source>
</evidence>
<gene>
    <name evidence="1" type="ORF">ACFSJH_01525</name>
</gene>
<reference evidence="2" key="1">
    <citation type="journal article" date="2019" name="Int. J. Syst. Evol. Microbiol.">
        <title>The Global Catalogue of Microorganisms (GCM) 10K type strain sequencing project: providing services to taxonomists for standard genome sequencing and annotation.</title>
        <authorList>
            <consortium name="The Broad Institute Genomics Platform"/>
            <consortium name="The Broad Institute Genome Sequencing Center for Infectious Disease"/>
            <person name="Wu L."/>
            <person name="Ma J."/>
        </authorList>
    </citation>
    <scope>NUCLEOTIDE SEQUENCE [LARGE SCALE GENOMIC DNA]</scope>
    <source>
        <strain evidence="2">GH52</strain>
    </source>
</reference>
<evidence type="ECO:0008006" key="3">
    <source>
        <dbReference type="Google" id="ProtNLM"/>
    </source>
</evidence>
<sequence>MSFCCGASMLGSRGTMFHQQSYIHHVPVLYCIVCQRVEVHYIIREDYELLAEFSSNDGAVDVDFNDYIDCSYEVLLENCVNHEDEDTHVIIYNQIDMALDLLNFAEQIDDKGWKYALKRRLQLLNSRRNMLHR</sequence>
<organism evidence="1 2">
    <name type="scientific">Paenibacillus yanchengensis</name>
    <dbReference type="NCBI Taxonomy" id="2035833"/>
    <lineage>
        <taxon>Bacteria</taxon>
        <taxon>Bacillati</taxon>
        <taxon>Bacillota</taxon>
        <taxon>Bacilli</taxon>
        <taxon>Bacillales</taxon>
        <taxon>Paenibacillaceae</taxon>
        <taxon>Paenibacillus</taxon>
    </lineage>
</organism>
<accession>A0ABW4YFW3</accession>
<evidence type="ECO:0000313" key="2">
    <source>
        <dbReference type="Proteomes" id="UP001597362"/>
    </source>
</evidence>
<protein>
    <recommendedName>
        <fullName evidence="3">IDEAL domain-containing protein</fullName>
    </recommendedName>
</protein>
<name>A0ABW4YFW3_9BACL</name>